<comment type="caution">
    <text evidence="1">The sequence shown here is derived from an EMBL/GenBank/DDBJ whole genome shotgun (WGS) entry which is preliminary data.</text>
</comment>
<proteinExistence type="predicted"/>
<evidence type="ECO:0000313" key="2">
    <source>
        <dbReference type="Proteomes" id="UP000299102"/>
    </source>
</evidence>
<dbReference type="AlphaFoldDB" id="A0A4C1TG32"/>
<name>A0A4C1TG32_EUMVA</name>
<protein>
    <submittedName>
        <fullName evidence="1">Uncharacterized protein</fullName>
    </submittedName>
</protein>
<organism evidence="1 2">
    <name type="scientific">Eumeta variegata</name>
    <name type="common">Bagworm moth</name>
    <name type="synonym">Eumeta japonica</name>
    <dbReference type="NCBI Taxonomy" id="151549"/>
    <lineage>
        <taxon>Eukaryota</taxon>
        <taxon>Metazoa</taxon>
        <taxon>Ecdysozoa</taxon>
        <taxon>Arthropoda</taxon>
        <taxon>Hexapoda</taxon>
        <taxon>Insecta</taxon>
        <taxon>Pterygota</taxon>
        <taxon>Neoptera</taxon>
        <taxon>Endopterygota</taxon>
        <taxon>Lepidoptera</taxon>
        <taxon>Glossata</taxon>
        <taxon>Ditrysia</taxon>
        <taxon>Tineoidea</taxon>
        <taxon>Psychidae</taxon>
        <taxon>Oiketicinae</taxon>
        <taxon>Eumeta</taxon>
    </lineage>
</organism>
<evidence type="ECO:0000313" key="1">
    <source>
        <dbReference type="EMBL" id="GBP13065.1"/>
    </source>
</evidence>
<dbReference type="Proteomes" id="UP000299102">
    <property type="component" value="Unassembled WGS sequence"/>
</dbReference>
<accession>A0A4C1TG32</accession>
<reference evidence="1 2" key="1">
    <citation type="journal article" date="2019" name="Commun. Biol.">
        <title>The bagworm genome reveals a unique fibroin gene that provides high tensile strength.</title>
        <authorList>
            <person name="Kono N."/>
            <person name="Nakamura H."/>
            <person name="Ohtoshi R."/>
            <person name="Tomita M."/>
            <person name="Numata K."/>
            <person name="Arakawa K."/>
        </authorList>
    </citation>
    <scope>NUCLEOTIDE SEQUENCE [LARGE SCALE GENOMIC DNA]</scope>
</reference>
<dbReference type="EMBL" id="BGZK01005217">
    <property type="protein sequence ID" value="GBP13065.1"/>
    <property type="molecule type" value="Genomic_DNA"/>
</dbReference>
<keyword evidence="2" id="KW-1185">Reference proteome</keyword>
<sequence>MFRIVLKQVTLLQIEVSVHRSIFKYVPSTIGLYTPVHPGRALAKYIHQAELEPYRVATLRHEYTTDPGDSGEGSDMWQAAVAFRLVSESSGDLLFPSSIGYAILSRDQQWIHSSCDG</sequence>
<gene>
    <name evidence="1" type="ORF">EVAR_100203_1</name>
</gene>